<dbReference type="InParanoid" id="A0A369JYH3"/>
<proteinExistence type="predicted"/>
<name>A0A369JYH3_HYPMA</name>
<evidence type="ECO:0000256" key="1">
    <source>
        <dbReference type="SAM" id="MobiDB-lite"/>
    </source>
</evidence>
<evidence type="ECO:0000313" key="2">
    <source>
        <dbReference type="EMBL" id="RDB27399.1"/>
    </source>
</evidence>
<dbReference type="EMBL" id="LUEZ02000017">
    <property type="protein sequence ID" value="RDB27399.1"/>
    <property type="molecule type" value="Genomic_DNA"/>
</dbReference>
<evidence type="ECO:0000313" key="3">
    <source>
        <dbReference type="Proteomes" id="UP000076154"/>
    </source>
</evidence>
<reference evidence="2" key="1">
    <citation type="submission" date="2018-04" db="EMBL/GenBank/DDBJ databases">
        <title>Whole genome sequencing of Hypsizygus marmoreus.</title>
        <authorList>
            <person name="Choi I.-G."/>
            <person name="Min B."/>
            <person name="Kim J.-G."/>
            <person name="Kim S."/>
            <person name="Oh Y.-L."/>
            <person name="Kong W.-S."/>
            <person name="Park H."/>
            <person name="Jeong J."/>
            <person name="Song E.-S."/>
        </authorList>
    </citation>
    <scope>NUCLEOTIDE SEQUENCE [LARGE SCALE GENOMIC DNA]</scope>
    <source>
        <strain evidence="2">51987-8</strain>
    </source>
</reference>
<dbReference type="Proteomes" id="UP000076154">
    <property type="component" value="Unassembled WGS sequence"/>
</dbReference>
<gene>
    <name evidence="2" type="ORF">Hypma_004343</name>
</gene>
<organism evidence="2 3">
    <name type="scientific">Hypsizygus marmoreus</name>
    <name type="common">White beech mushroom</name>
    <name type="synonym">Agaricus marmoreus</name>
    <dbReference type="NCBI Taxonomy" id="39966"/>
    <lineage>
        <taxon>Eukaryota</taxon>
        <taxon>Fungi</taxon>
        <taxon>Dikarya</taxon>
        <taxon>Basidiomycota</taxon>
        <taxon>Agaricomycotina</taxon>
        <taxon>Agaricomycetes</taxon>
        <taxon>Agaricomycetidae</taxon>
        <taxon>Agaricales</taxon>
        <taxon>Tricholomatineae</taxon>
        <taxon>Lyophyllaceae</taxon>
        <taxon>Hypsizygus</taxon>
    </lineage>
</organism>
<comment type="caution">
    <text evidence="2">The sequence shown here is derived from an EMBL/GenBank/DDBJ whole genome shotgun (WGS) entry which is preliminary data.</text>
</comment>
<protein>
    <submittedName>
        <fullName evidence="2">Uncharacterized protein</fullName>
    </submittedName>
</protein>
<sequence length="231" mass="26143">MPKIASASYIQSKLHSEEEEDHSEDQASFMDMPHSGYADIAHPSTDRTKRAIIIGCTFEPAVKLLPKKKRGRGKGKAKEKEEENVVIKSGVSIEQCCRGEGMWDEGRRVFVHKAMEGVDGVVFRLKFHGYEHVDWHLCVPTVGENGEPLTRKHLAFLLGIHIKEFVDRCSSGQFISTDAEWSFGDNGTFSLDKILLDSAYSRDSVNWMVTLRVLVKPGWTTYRRLVLRDGM</sequence>
<keyword evidence="3" id="KW-1185">Reference proteome</keyword>
<dbReference type="AlphaFoldDB" id="A0A369JYH3"/>
<accession>A0A369JYH3</accession>
<dbReference type="OrthoDB" id="2607657at2759"/>
<feature type="region of interest" description="Disordered" evidence="1">
    <location>
        <begin position="1"/>
        <end position="28"/>
    </location>
</feature>